<feature type="domain" description="SusD-like N-terminal" evidence="7">
    <location>
        <begin position="19"/>
        <end position="218"/>
    </location>
</feature>
<dbReference type="RefSeq" id="WP_274266036.1">
    <property type="nucleotide sequence ID" value="NZ_CP117880.1"/>
</dbReference>
<gene>
    <name evidence="8" type="ORF">PQ465_13430</name>
</gene>
<dbReference type="PROSITE" id="PS51257">
    <property type="entry name" value="PROKAR_LIPOPROTEIN"/>
    <property type="match status" value="1"/>
</dbReference>
<dbReference type="Pfam" id="PF14322">
    <property type="entry name" value="SusD-like_3"/>
    <property type="match status" value="1"/>
</dbReference>
<protein>
    <submittedName>
        <fullName evidence="8">RagB/SusD family nutrient uptake outer membrane protein</fullName>
    </submittedName>
</protein>
<proteinExistence type="inferred from homology"/>
<dbReference type="Gene3D" id="1.25.40.390">
    <property type="match status" value="1"/>
</dbReference>
<evidence type="ECO:0000256" key="3">
    <source>
        <dbReference type="ARBA" id="ARBA00022729"/>
    </source>
</evidence>
<name>A0ABY7WCB7_9SPHI</name>
<dbReference type="InterPro" id="IPR011990">
    <property type="entry name" value="TPR-like_helical_dom_sf"/>
</dbReference>
<evidence type="ECO:0000256" key="5">
    <source>
        <dbReference type="ARBA" id="ARBA00023237"/>
    </source>
</evidence>
<accession>A0ABY7WCB7</accession>
<evidence type="ECO:0000256" key="1">
    <source>
        <dbReference type="ARBA" id="ARBA00004442"/>
    </source>
</evidence>
<dbReference type="InterPro" id="IPR012944">
    <property type="entry name" value="SusD_RagB_dom"/>
</dbReference>
<dbReference type="SUPFAM" id="SSF48452">
    <property type="entry name" value="TPR-like"/>
    <property type="match status" value="1"/>
</dbReference>
<reference evidence="8 9" key="1">
    <citation type="submission" date="2023-02" db="EMBL/GenBank/DDBJ databases">
        <title>Genome sequence of Sphingobacterium sp. KACC 22765.</title>
        <authorList>
            <person name="Kim S."/>
            <person name="Heo J."/>
            <person name="Kwon S.-W."/>
        </authorList>
    </citation>
    <scope>NUCLEOTIDE SEQUENCE [LARGE SCALE GENOMIC DNA]</scope>
    <source>
        <strain evidence="8 9">KACC 22765</strain>
    </source>
</reference>
<evidence type="ECO:0000259" key="7">
    <source>
        <dbReference type="Pfam" id="PF14322"/>
    </source>
</evidence>
<evidence type="ECO:0000259" key="6">
    <source>
        <dbReference type="Pfam" id="PF07980"/>
    </source>
</evidence>
<evidence type="ECO:0000256" key="4">
    <source>
        <dbReference type="ARBA" id="ARBA00023136"/>
    </source>
</evidence>
<evidence type="ECO:0000313" key="9">
    <source>
        <dbReference type="Proteomes" id="UP001221558"/>
    </source>
</evidence>
<comment type="subcellular location">
    <subcellularLocation>
        <location evidence="1">Cell outer membrane</location>
    </subcellularLocation>
</comment>
<evidence type="ECO:0000256" key="2">
    <source>
        <dbReference type="ARBA" id="ARBA00006275"/>
    </source>
</evidence>
<keyword evidence="9" id="KW-1185">Reference proteome</keyword>
<keyword evidence="5" id="KW-0998">Cell outer membrane</keyword>
<keyword evidence="4" id="KW-0472">Membrane</keyword>
<dbReference type="Proteomes" id="UP001221558">
    <property type="component" value="Chromosome"/>
</dbReference>
<organism evidence="8 9">
    <name type="scientific">Sphingobacterium oryzagri</name>
    <dbReference type="NCBI Taxonomy" id="3025669"/>
    <lineage>
        <taxon>Bacteria</taxon>
        <taxon>Pseudomonadati</taxon>
        <taxon>Bacteroidota</taxon>
        <taxon>Sphingobacteriia</taxon>
        <taxon>Sphingobacteriales</taxon>
        <taxon>Sphingobacteriaceae</taxon>
        <taxon>Sphingobacterium</taxon>
    </lineage>
</organism>
<dbReference type="InterPro" id="IPR033985">
    <property type="entry name" value="SusD-like_N"/>
</dbReference>
<dbReference type="Pfam" id="PF07980">
    <property type="entry name" value="SusD_RagB"/>
    <property type="match status" value="1"/>
</dbReference>
<comment type="similarity">
    <text evidence="2">Belongs to the SusD family.</text>
</comment>
<keyword evidence="3" id="KW-0732">Signal</keyword>
<sequence>MKKTFLYLLIAGTLTSCEKFLDTESYDKKNTGNFPVTVADANSMLTGVYNSLSAAISNPQHSHFYMAELASDDRFGGGGENDRDMQGLDHLMNTQPDRFLSFWTARYQGIFRANTALETLDQVSGWTNEDQKNQVLGEVYFLRALYYFELSQLFGEVPLVTSTEVSNIPKSPADATYALIADDLQKAIELMPANPYTSVSAGHATKWAAQALLARVFLFYTGYYNKTELPRSSGGSVNKAQVLQGLEACIANSGHNLIPDFRNLWPYANQYTKQDYPYAQQNNLNYAGDGHMETVFAVKFGTLVDWGDQYILGYSNQYNLHFSLRSNNGQAATFPFGQGWGAGPVNTSLWNEWRQAEPNDIRRTGSIINVATDLDGYIFGADNQMEETGYWQKKYIAITAYDNGNLIPSYAILADAAPADYQLAHMQDLVLIRFADVLLMHAELSETATNLNRVRARANLPAVTYSLAALKRERRWELAFEGLRYFDLMRWHDAVTELAKQEGIAIRNKGIETQMRAFGGGYAARYQATGGFWAIPTSQIALSDGVLTQNAGWGESTHEFPGW</sequence>
<feature type="domain" description="RagB/SusD" evidence="6">
    <location>
        <begin position="382"/>
        <end position="553"/>
    </location>
</feature>
<dbReference type="EMBL" id="CP117880">
    <property type="protein sequence ID" value="WDF67306.1"/>
    <property type="molecule type" value="Genomic_DNA"/>
</dbReference>
<evidence type="ECO:0000313" key="8">
    <source>
        <dbReference type="EMBL" id="WDF67306.1"/>
    </source>
</evidence>